<dbReference type="Pfam" id="PF08965">
    <property type="entry name" value="Aca2_YdiL"/>
    <property type="match status" value="1"/>
</dbReference>
<keyword evidence="2" id="KW-1185">Reference proteome</keyword>
<evidence type="ECO:0000313" key="2">
    <source>
        <dbReference type="Proteomes" id="UP000050902"/>
    </source>
</evidence>
<organism evidence="1 2">
    <name type="scientific">Stenotrophomonas nitritireducens</name>
    <dbReference type="NCBI Taxonomy" id="83617"/>
    <lineage>
        <taxon>Bacteria</taxon>
        <taxon>Pseudomonadati</taxon>
        <taxon>Pseudomonadota</taxon>
        <taxon>Gammaproteobacteria</taxon>
        <taxon>Lysobacterales</taxon>
        <taxon>Lysobacteraceae</taxon>
        <taxon>Stenotrophomonas</taxon>
    </lineage>
</organism>
<proteinExistence type="predicted"/>
<accession>A0ABR5NFL1</accession>
<dbReference type="Gene3D" id="1.10.3100.10">
    <property type="entry name" value="Putative cytoplasmic protein"/>
    <property type="match status" value="1"/>
</dbReference>
<name>A0ABR5NFL1_9GAMM</name>
<evidence type="ECO:0008006" key="3">
    <source>
        <dbReference type="Google" id="ProtNLM"/>
    </source>
</evidence>
<dbReference type="InterPro" id="IPR015060">
    <property type="entry name" value="Aca2_YdiL-like"/>
</dbReference>
<dbReference type="Proteomes" id="UP000050902">
    <property type="component" value="Unassembled WGS sequence"/>
</dbReference>
<dbReference type="EMBL" id="LDJG01000042">
    <property type="protein sequence ID" value="KRG53923.1"/>
    <property type="molecule type" value="Genomic_DNA"/>
</dbReference>
<dbReference type="InterPro" id="IPR027910">
    <property type="entry name" value="YdiL_sf"/>
</dbReference>
<comment type="caution">
    <text evidence="1">The sequence shown here is derived from an EMBL/GenBank/DDBJ whole genome shotgun (WGS) entry which is preliminary data.</text>
</comment>
<dbReference type="SUPFAM" id="SSF47413">
    <property type="entry name" value="lambda repressor-like DNA-binding domains"/>
    <property type="match status" value="1"/>
</dbReference>
<sequence>MNNKELQAARKLLMLEASEAAEFIGNVSVRSWQYWETGQRTIPADVIDRMGDLLRMRGDMIREIESTAPSGQLQLRYFGSLGEFKSAHADGTVLGWRLHQSAVAHFVGSGRAELA</sequence>
<dbReference type="RefSeq" id="WP_082592199.1">
    <property type="nucleotide sequence ID" value="NZ_LDJG01000042.1"/>
</dbReference>
<protein>
    <recommendedName>
        <fullName evidence="3">DUF1870 family protein</fullName>
    </recommendedName>
</protein>
<dbReference type="InterPro" id="IPR010982">
    <property type="entry name" value="Lambda_DNA-bd_dom_sf"/>
</dbReference>
<evidence type="ECO:0000313" key="1">
    <source>
        <dbReference type="EMBL" id="KRG53923.1"/>
    </source>
</evidence>
<gene>
    <name evidence="1" type="ORF">ABB22_17270</name>
</gene>
<reference evidence="1 2" key="1">
    <citation type="submission" date="2015-05" db="EMBL/GenBank/DDBJ databases">
        <title>Genome sequencing and analysis of members of genus Stenotrophomonas.</title>
        <authorList>
            <person name="Patil P.P."/>
            <person name="Midha S."/>
            <person name="Patil P.B."/>
        </authorList>
    </citation>
    <scope>NUCLEOTIDE SEQUENCE [LARGE SCALE GENOMIC DNA]</scope>
    <source>
        <strain evidence="1 2">DSM 12575</strain>
    </source>
</reference>